<dbReference type="Proteomes" id="UP000516696">
    <property type="component" value="Chromosome"/>
</dbReference>
<feature type="transmembrane region" description="Helical" evidence="1">
    <location>
        <begin position="65"/>
        <end position="96"/>
    </location>
</feature>
<dbReference type="RefSeq" id="WP_005470882.1">
    <property type="nucleotide sequence ID" value="NZ_CABEIK010000001.1"/>
</dbReference>
<gene>
    <name evidence="4" type="ORF">EGM181_12440</name>
    <name evidence="3" type="ORF">GTI89_13495</name>
    <name evidence="2" type="ORF">P7E30_01710</name>
</gene>
<sequence>MEKSKPFTKCTLRQRYHYYRQQNAHQQFNGNFQQNFQKDFPSFANWLKLQQKPIAKDQTATFSHWFLLILFSLVTVATFTQQLLFLLFVFVIAALVKGPGMILWGVVYSFLVTLFPPLGLLLSALFFLLTLRQLTRNLTFIFTAVYFYSYPFLITAIHHFTTFDDQWIMIAAVIFALISGHLLFKRNYQFASSKAVAWRLITTPYDCLTALIPSKKGRRLQRLRNK</sequence>
<feature type="transmembrane region" description="Helical" evidence="1">
    <location>
        <begin position="102"/>
        <end position="131"/>
    </location>
</feature>
<feature type="transmembrane region" description="Helical" evidence="1">
    <location>
        <begin position="166"/>
        <end position="184"/>
    </location>
</feature>
<dbReference type="Proteomes" id="UP001183682">
    <property type="component" value="Unassembled WGS sequence"/>
</dbReference>
<evidence type="ECO:0000256" key="1">
    <source>
        <dbReference type="SAM" id="Phobius"/>
    </source>
</evidence>
<keyword evidence="1" id="KW-1133">Transmembrane helix</keyword>
<reference evidence="2" key="3">
    <citation type="submission" date="2023-03" db="EMBL/GenBank/DDBJ databases">
        <authorList>
            <person name="Shen W."/>
            <person name="Cai J."/>
        </authorList>
    </citation>
    <scope>NUCLEOTIDE SEQUENCE</scope>
    <source>
        <strain evidence="2">K69-2</strain>
    </source>
</reference>
<dbReference type="EMBL" id="CP050485">
    <property type="protein sequence ID" value="QOG28011.1"/>
    <property type="molecule type" value="Genomic_DNA"/>
</dbReference>
<reference evidence="3 5" key="1">
    <citation type="submission" date="2019-04" db="EMBL/GenBank/DDBJ databases">
        <title>Step-wise assembly of the neonatal virome modulated by breast feeding.</title>
        <authorList>
            <person name="Liang G."/>
            <person name="Bushman F."/>
        </authorList>
    </citation>
    <scope>NUCLEOTIDE SEQUENCE [LARGE SCALE GENOMIC DNA]</scope>
    <source>
        <strain evidence="3 5">E3404</strain>
    </source>
</reference>
<dbReference type="EMBL" id="WVTI01000014">
    <property type="protein sequence ID" value="MXS27068.1"/>
    <property type="molecule type" value="Genomic_DNA"/>
</dbReference>
<evidence type="ECO:0000313" key="6">
    <source>
        <dbReference type="Proteomes" id="UP000516696"/>
    </source>
</evidence>
<name>A0A366U9U8_ENTGA</name>
<feature type="transmembrane region" description="Helical" evidence="1">
    <location>
        <begin position="138"/>
        <end position="160"/>
    </location>
</feature>
<evidence type="ECO:0000313" key="7">
    <source>
        <dbReference type="Proteomes" id="UP001183682"/>
    </source>
</evidence>
<dbReference type="EMBL" id="JARPZN010000001">
    <property type="protein sequence ID" value="MDT2688920.1"/>
    <property type="molecule type" value="Genomic_DNA"/>
</dbReference>
<dbReference type="AlphaFoldDB" id="A0A366U9U8"/>
<protein>
    <submittedName>
        <fullName evidence="2">Uncharacterized protein</fullName>
    </submittedName>
</protein>
<keyword evidence="1" id="KW-0812">Transmembrane</keyword>
<evidence type="ECO:0000313" key="2">
    <source>
        <dbReference type="EMBL" id="MDT2688920.1"/>
    </source>
</evidence>
<evidence type="ECO:0000313" key="4">
    <source>
        <dbReference type="EMBL" id="QOG28011.1"/>
    </source>
</evidence>
<evidence type="ECO:0000313" key="5">
    <source>
        <dbReference type="Proteomes" id="UP000439965"/>
    </source>
</evidence>
<dbReference type="Proteomes" id="UP000439965">
    <property type="component" value="Unassembled WGS sequence"/>
</dbReference>
<reference evidence="4 6" key="2">
    <citation type="submission" date="2020-03" db="EMBL/GenBank/DDBJ databases">
        <title>Characterization of ganglioside-mimicking enterococci.</title>
        <authorList>
            <person name="Patry R.T."/>
            <person name="Nothaft H."/>
            <person name="Bridger R."/>
            <person name="Shajahan A."/>
            <person name="Huynh S."/>
            <person name="Sanchez S."/>
            <person name="Azadi P."/>
            <person name="Cooper K."/>
            <person name="Miller W.G."/>
            <person name="Parker C.T."/>
            <person name="Wells L."/>
            <person name="Szymanski C.M."/>
        </authorList>
    </citation>
    <scope>NUCLEOTIDE SEQUENCE [LARGE SCALE GENOMIC DNA]</scope>
    <source>
        <strain evidence="4 6">EGM181</strain>
    </source>
</reference>
<evidence type="ECO:0000313" key="3">
    <source>
        <dbReference type="EMBL" id="MXS27068.1"/>
    </source>
</evidence>
<proteinExistence type="predicted"/>
<accession>A0A366U9U8</accession>
<keyword evidence="1" id="KW-0472">Membrane</keyword>
<organism evidence="2 7">
    <name type="scientific">Enterococcus gallinarum</name>
    <dbReference type="NCBI Taxonomy" id="1353"/>
    <lineage>
        <taxon>Bacteria</taxon>
        <taxon>Bacillati</taxon>
        <taxon>Bacillota</taxon>
        <taxon>Bacilli</taxon>
        <taxon>Lactobacillales</taxon>
        <taxon>Enterococcaceae</taxon>
        <taxon>Enterococcus</taxon>
    </lineage>
</organism>